<feature type="transmembrane region" description="Helical" evidence="1">
    <location>
        <begin position="118"/>
        <end position="137"/>
    </location>
</feature>
<keyword evidence="2" id="KW-0418">Kinase</keyword>
<evidence type="ECO:0000313" key="3">
    <source>
        <dbReference type="Proteomes" id="UP000054815"/>
    </source>
</evidence>
<dbReference type="GO" id="GO:0016301">
    <property type="term" value="F:kinase activity"/>
    <property type="evidence" value="ECO:0007669"/>
    <property type="project" value="UniProtKB-KW"/>
</dbReference>
<keyword evidence="1" id="KW-1133">Transmembrane helix</keyword>
<protein>
    <submittedName>
        <fullName evidence="2">Death-associated protein kinase dapk-1</fullName>
    </submittedName>
</protein>
<accession>A0A0V0YJ63</accession>
<keyword evidence="1" id="KW-0812">Transmembrane</keyword>
<dbReference type="AlphaFoldDB" id="A0A0V0YJ63"/>
<comment type="caution">
    <text evidence="2">The sequence shown here is derived from an EMBL/GenBank/DDBJ whole genome shotgun (WGS) entry which is preliminary data.</text>
</comment>
<dbReference type="STRING" id="6337.A0A0V0YJ63"/>
<keyword evidence="1" id="KW-0472">Membrane</keyword>
<evidence type="ECO:0000256" key="1">
    <source>
        <dbReference type="SAM" id="Phobius"/>
    </source>
</evidence>
<keyword evidence="2" id="KW-0808">Transferase</keyword>
<evidence type="ECO:0000313" key="2">
    <source>
        <dbReference type="EMBL" id="KRY00404.1"/>
    </source>
</evidence>
<reference evidence="2 3" key="1">
    <citation type="submission" date="2015-01" db="EMBL/GenBank/DDBJ databases">
        <title>Evolution of Trichinella species and genotypes.</title>
        <authorList>
            <person name="Korhonen P.K."/>
            <person name="Edoardo P."/>
            <person name="Giuseppe L.R."/>
            <person name="Gasser R.B."/>
        </authorList>
    </citation>
    <scope>NUCLEOTIDE SEQUENCE [LARGE SCALE GENOMIC DNA]</scope>
    <source>
        <strain evidence="2">ISS141</strain>
    </source>
</reference>
<proteinExistence type="predicted"/>
<dbReference type="EMBL" id="JYDU01000008">
    <property type="protein sequence ID" value="KRY00404.1"/>
    <property type="molecule type" value="Genomic_DNA"/>
</dbReference>
<gene>
    <name evidence="2" type="primary">dapk-1</name>
    <name evidence="2" type="ORF">T4E_9581</name>
</gene>
<name>A0A0V0YJ63_TRIPS</name>
<dbReference type="Proteomes" id="UP000054815">
    <property type="component" value="Unassembled WGS sequence"/>
</dbReference>
<organism evidence="2 3">
    <name type="scientific">Trichinella pseudospiralis</name>
    <name type="common">Parasitic roundworm</name>
    <dbReference type="NCBI Taxonomy" id="6337"/>
    <lineage>
        <taxon>Eukaryota</taxon>
        <taxon>Metazoa</taxon>
        <taxon>Ecdysozoa</taxon>
        <taxon>Nematoda</taxon>
        <taxon>Enoplea</taxon>
        <taxon>Dorylaimia</taxon>
        <taxon>Trichinellida</taxon>
        <taxon>Trichinellidae</taxon>
        <taxon>Trichinella</taxon>
    </lineage>
</organism>
<sequence length="366" mass="41586">MQRNFSFIYLKQRTGNQTIAQGQFKRLKDGREGKTLYLPHYVMFKMDKSASNCRIVFDGSHRFEGVLLNERLDPGSPIIANLNWYSRRHHEDVPTNRTTPRRPRCVKIIMAEARRRDGMYLSVLSIAIWVVVHHIWLQSSDSLMADVNEVLMNMYADDESSALKTVAEFIKLLKIGSFELSKWSSSCADVLSFTPQTGVTLINQKDGYHRFVMRVKILLQRLWQQGVDWDETLFLPEESASLCDEELFLDVVCFGSKSIALSMTLGIDLKIISVPTGARCELARLLDLMDTVAVQFKHTTYNISYVPTCGIASTASLPDTVTSDVDVLLDPDDVDLCTKLKRELPIDVVFLVLRKTVFSFCSNLPL</sequence>